<dbReference type="OrthoDB" id="8744808at2"/>
<keyword evidence="1" id="KW-0812">Transmembrane</keyword>
<feature type="transmembrane region" description="Helical" evidence="1">
    <location>
        <begin position="290"/>
        <end position="311"/>
    </location>
</feature>
<dbReference type="AlphaFoldDB" id="A0A424WEY2"/>
<protein>
    <recommendedName>
        <fullName evidence="4">DUF2029 domain-containing protein</fullName>
    </recommendedName>
</protein>
<feature type="transmembrane region" description="Helical" evidence="1">
    <location>
        <begin position="317"/>
        <end position="336"/>
    </location>
</feature>
<comment type="caution">
    <text evidence="2">The sequence shown here is derived from an EMBL/GenBank/DDBJ whole genome shotgun (WGS) entry which is preliminary data.</text>
</comment>
<keyword evidence="1" id="KW-0472">Membrane</keyword>
<proteinExistence type="predicted"/>
<feature type="transmembrane region" description="Helical" evidence="1">
    <location>
        <begin position="168"/>
        <end position="186"/>
    </location>
</feature>
<name>A0A424WEY2_ALCXX</name>
<evidence type="ECO:0000313" key="3">
    <source>
        <dbReference type="Proteomes" id="UP000285324"/>
    </source>
</evidence>
<feature type="transmembrane region" description="Helical" evidence="1">
    <location>
        <begin position="114"/>
        <end position="134"/>
    </location>
</feature>
<evidence type="ECO:0000256" key="1">
    <source>
        <dbReference type="SAM" id="Phobius"/>
    </source>
</evidence>
<feature type="transmembrane region" description="Helical" evidence="1">
    <location>
        <begin position="141"/>
        <end position="162"/>
    </location>
</feature>
<accession>A0A424WEY2</accession>
<evidence type="ECO:0000313" key="2">
    <source>
        <dbReference type="EMBL" id="RPJ91800.1"/>
    </source>
</evidence>
<feature type="transmembrane region" description="Helical" evidence="1">
    <location>
        <begin position="198"/>
        <end position="221"/>
    </location>
</feature>
<gene>
    <name evidence="2" type="ORF">DY367_10910</name>
</gene>
<feature type="transmembrane region" description="Helical" evidence="1">
    <location>
        <begin position="12"/>
        <end position="31"/>
    </location>
</feature>
<evidence type="ECO:0008006" key="4">
    <source>
        <dbReference type="Google" id="ProtNLM"/>
    </source>
</evidence>
<reference evidence="2 3" key="1">
    <citation type="submission" date="2018-08" db="EMBL/GenBank/DDBJ databases">
        <title>Achromobacter xylosoxidans Genome sequencing and assembly.</title>
        <authorList>
            <person name="Wang R."/>
            <person name="Rensing C."/>
            <person name="Li Y."/>
        </authorList>
    </citation>
    <scope>NUCLEOTIDE SEQUENCE [LARGE SCALE GENOMIC DNA]</scope>
    <source>
        <strain evidence="2 3">GD003A</strain>
    </source>
</reference>
<feature type="transmembrane region" description="Helical" evidence="1">
    <location>
        <begin position="233"/>
        <end position="251"/>
    </location>
</feature>
<organism evidence="2 3">
    <name type="scientific">Alcaligenes xylosoxydans xylosoxydans</name>
    <name type="common">Achromobacter xylosoxidans</name>
    <dbReference type="NCBI Taxonomy" id="85698"/>
    <lineage>
        <taxon>Bacteria</taxon>
        <taxon>Pseudomonadati</taxon>
        <taxon>Pseudomonadota</taxon>
        <taxon>Betaproteobacteria</taxon>
        <taxon>Burkholderiales</taxon>
        <taxon>Alcaligenaceae</taxon>
        <taxon>Achromobacter</taxon>
    </lineage>
</organism>
<sequence length="374" mass="41519">MTRFFGSRFYSGFLLLFFFLMVAAASFNGFYTKWRLNDGHPSLGLSYMVEGTAARPYVYRQLLPAIANQVQAWLPPASVERISKSLSDPRKVNSRSSLAMKYPESEALKPAVALRYYIVYYLTFFALVACLYVMRALCLRVGATAPAAIAAPAVMALLLPFMLTEGGYFYDFTEALFIMSAVTLALGMTTLRSWRVPLLLALAGLATWNKEAFFWFTPALYPLLRGHLDRVRAAGLVSALMLVGGCVYLAMRLRYAGNPGTTVDFQLWDNLLFYADPGNWFRTENTYGILLPRGFSIVFMLVFAGLLAKAWRSLPAALRNHGATAAAINLPLFFLFCSPGEMRNLSMLYPTLLLLIACALSAWLAGAGHANRSR</sequence>
<feature type="transmembrane region" description="Helical" evidence="1">
    <location>
        <begin position="348"/>
        <end position="366"/>
    </location>
</feature>
<dbReference type="Proteomes" id="UP000285324">
    <property type="component" value="Unassembled WGS sequence"/>
</dbReference>
<keyword evidence="1" id="KW-1133">Transmembrane helix</keyword>
<dbReference type="EMBL" id="QVXO01000013">
    <property type="protein sequence ID" value="RPJ91800.1"/>
    <property type="molecule type" value="Genomic_DNA"/>
</dbReference>